<evidence type="ECO:0000313" key="4">
    <source>
        <dbReference type="EMBL" id="KID67940.1"/>
    </source>
</evidence>
<gene>
    <name evidence="4" type="ORF">MAN_02796</name>
</gene>
<dbReference type="InterPro" id="IPR001810">
    <property type="entry name" value="F-box_dom"/>
</dbReference>
<protein>
    <submittedName>
        <fullName evidence="4">F-box domain protein</fullName>
    </submittedName>
</protein>
<keyword evidence="2" id="KW-1133">Transmembrane helix</keyword>
<evidence type="ECO:0000256" key="2">
    <source>
        <dbReference type="SAM" id="Phobius"/>
    </source>
</evidence>
<keyword evidence="2" id="KW-0472">Membrane</keyword>
<comment type="caution">
    <text evidence="4">The sequence shown here is derived from an EMBL/GenBank/DDBJ whole genome shotgun (WGS) entry which is preliminary data.</text>
</comment>
<dbReference type="PROSITE" id="PS50181">
    <property type="entry name" value="FBOX"/>
    <property type="match status" value="1"/>
</dbReference>
<feature type="compositionally biased region" description="Basic and acidic residues" evidence="1">
    <location>
        <begin position="37"/>
        <end position="48"/>
    </location>
</feature>
<feature type="transmembrane region" description="Helical" evidence="2">
    <location>
        <begin position="188"/>
        <end position="207"/>
    </location>
</feature>
<evidence type="ECO:0000313" key="5">
    <source>
        <dbReference type="Proteomes" id="UP000031186"/>
    </source>
</evidence>
<dbReference type="Proteomes" id="UP000031186">
    <property type="component" value="Unassembled WGS sequence"/>
</dbReference>
<dbReference type="AlphaFoldDB" id="A0A0B4F139"/>
<feature type="region of interest" description="Disordered" evidence="1">
    <location>
        <begin position="17"/>
        <end position="59"/>
    </location>
</feature>
<name>A0A0B4F139_METAF</name>
<keyword evidence="5" id="KW-1185">Reference proteome</keyword>
<sequence>MGASLKSMFDISFQHNHPATGMPSSAKPPSLAPCHEPSNEEKQCDQEGTHTASPTEKPSKVSFLSLPTEIHLEISSHLIYPDALSLKHASRYFYNIINTGIELKIDWLISRRKLHLECPNNKGCDLGSDLRFCRGSVALLMKRRREHIECDSRPGIGCIIYGTPTCSHREKRQNRWKTGLQTKFTVELWWILLALLSVFIARGWVLVSASRWDRSDEERQH</sequence>
<dbReference type="SUPFAM" id="SSF81383">
    <property type="entry name" value="F-box domain"/>
    <property type="match status" value="1"/>
</dbReference>
<keyword evidence="2" id="KW-0812">Transmembrane</keyword>
<feature type="non-terminal residue" evidence="4">
    <location>
        <position position="1"/>
    </location>
</feature>
<accession>A0A0B4F139</accession>
<feature type="domain" description="F-box" evidence="3">
    <location>
        <begin position="60"/>
        <end position="112"/>
    </location>
</feature>
<organism evidence="4 5">
    <name type="scientific">Metarhizium anisopliae (strain ARSEF 549)</name>
    <dbReference type="NCBI Taxonomy" id="3151832"/>
    <lineage>
        <taxon>Eukaryota</taxon>
        <taxon>Fungi</taxon>
        <taxon>Dikarya</taxon>
        <taxon>Ascomycota</taxon>
        <taxon>Pezizomycotina</taxon>
        <taxon>Sordariomycetes</taxon>
        <taxon>Hypocreomycetidae</taxon>
        <taxon>Hypocreales</taxon>
        <taxon>Clavicipitaceae</taxon>
        <taxon>Metarhizium</taxon>
    </lineage>
</organism>
<evidence type="ECO:0000259" key="3">
    <source>
        <dbReference type="PROSITE" id="PS50181"/>
    </source>
</evidence>
<dbReference type="EMBL" id="AZNF01000003">
    <property type="protein sequence ID" value="KID67940.1"/>
    <property type="molecule type" value="Genomic_DNA"/>
</dbReference>
<dbReference type="HOGENOM" id="CLU_105480_0_0_1"/>
<proteinExistence type="predicted"/>
<evidence type="ECO:0000256" key="1">
    <source>
        <dbReference type="SAM" id="MobiDB-lite"/>
    </source>
</evidence>
<dbReference type="VEuPathDB" id="FungiDB:MAN_02796"/>
<reference evidence="4 5" key="1">
    <citation type="journal article" date="2014" name="Proc. Natl. Acad. Sci. U.S.A.">
        <title>Trajectory and genomic determinants of fungal-pathogen speciation and host adaptation.</title>
        <authorList>
            <person name="Hu X."/>
            <person name="Xiao G."/>
            <person name="Zheng P."/>
            <person name="Shang Y."/>
            <person name="Su Y."/>
            <person name="Zhang X."/>
            <person name="Liu X."/>
            <person name="Zhan S."/>
            <person name="St Leger R.J."/>
            <person name="Wang C."/>
        </authorList>
    </citation>
    <scope>NUCLEOTIDE SEQUENCE [LARGE SCALE GENOMIC DNA]</scope>
    <source>
        <strain evidence="4 5">ARSEF 549</strain>
    </source>
</reference>
<dbReference type="InterPro" id="IPR036047">
    <property type="entry name" value="F-box-like_dom_sf"/>
</dbReference>